<protein>
    <submittedName>
        <fullName evidence="2">Gpi1-domain-containing protein</fullName>
    </submittedName>
</protein>
<feature type="transmembrane region" description="Helical" evidence="1">
    <location>
        <begin position="334"/>
        <end position="361"/>
    </location>
</feature>
<keyword evidence="1" id="KW-0812">Transmembrane</keyword>
<dbReference type="GO" id="GO:0006506">
    <property type="term" value="P:GPI anchor biosynthetic process"/>
    <property type="evidence" value="ECO:0007669"/>
    <property type="project" value="InterPro"/>
</dbReference>
<keyword evidence="3" id="KW-1185">Reference proteome</keyword>
<comment type="caution">
    <text evidence="2">The sequence shown here is derived from an EMBL/GenBank/DDBJ whole genome shotgun (WGS) entry which is preliminary data.</text>
</comment>
<organism evidence="2 3">
    <name type="scientific">Lentinula edodes</name>
    <name type="common">Shiitake mushroom</name>
    <name type="synonym">Lentinus edodes</name>
    <dbReference type="NCBI Taxonomy" id="5353"/>
    <lineage>
        <taxon>Eukaryota</taxon>
        <taxon>Fungi</taxon>
        <taxon>Dikarya</taxon>
        <taxon>Basidiomycota</taxon>
        <taxon>Agaricomycotina</taxon>
        <taxon>Agaricomycetes</taxon>
        <taxon>Agaricomycetidae</taxon>
        <taxon>Agaricales</taxon>
        <taxon>Marasmiineae</taxon>
        <taxon>Omphalotaceae</taxon>
        <taxon>Lentinula</taxon>
    </lineage>
</organism>
<sequence length="593" mass="67500">MPASLYRPSTTVFWPLDCRESGYVFGWCNNNQRVQSIVVTGVVQILTLAVDLEVRAVLQRLNDKRQQYACLADLGELKILGRCSFDYWGRSDLVVPELKLVDIRATGYKIVYYHRHPASSLRFYSIDAFNDIVTPMSRQRSGINQDVVKQLNVASIINTAVLEPSSTSSVLNVTHSSSTMNRTTKTITTQMSDLLFNALLMSQSTFSRPAQSICNAHVLSKFPLKNMSLSANGQGGRVEIYSKEYTSFFNTVWLILNDITIGYAFGRFLCENHEVLATMLKEFVERALCWLDSWPAGLKLNTELSSFYSGTFVDLVNVWGGVLRHIIFPYLSNTIYIFGLVSSFGALIGMGGMTMSIALFYDMFVFFTLHIYVCYVIAVVAFEKALWGLGSLWRLFRGKRFNVLRNRTDSWEYDIDQLLFGTILFTLLAFLFPTVLAYYALFALSRLAMILTQASLEIQLAFMNHFPLFTLVLRLKDPWRIPGGMYFDFVEVIVHADANEVASVGEDESNSNEASWRLRRQFENTKDPVTTLIPVMKNQPVTFQRIFFQYARLWSQLASHYHPFRLIKSLLLGRLLVPIPGNGMNLKSHKVVL</sequence>
<reference evidence="2 3" key="1">
    <citation type="submission" date="2016-08" db="EMBL/GenBank/DDBJ databases">
        <authorList>
            <consortium name="Lentinula edodes genome sequencing consortium"/>
            <person name="Sakamoto Y."/>
            <person name="Nakade K."/>
            <person name="Sato S."/>
            <person name="Yoshida Y."/>
            <person name="Miyazaki K."/>
            <person name="Natsume S."/>
            <person name="Konno N."/>
        </authorList>
    </citation>
    <scope>NUCLEOTIDE SEQUENCE [LARGE SCALE GENOMIC DNA]</scope>
    <source>
        <strain evidence="2 3">NBRC 111202</strain>
    </source>
</reference>
<dbReference type="AlphaFoldDB" id="A0A1Q3EK25"/>
<dbReference type="Proteomes" id="UP000188533">
    <property type="component" value="Unassembled WGS sequence"/>
</dbReference>
<feature type="transmembrane region" description="Helical" evidence="1">
    <location>
        <begin position="417"/>
        <end position="441"/>
    </location>
</feature>
<dbReference type="InterPro" id="IPR007720">
    <property type="entry name" value="PigQ/GPI1"/>
</dbReference>
<reference evidence="2 3" key="2">
    <citation type="submission" date="2017-02" db="EMBL/GenBank/DDBJ databases">
        <title>A genome survey and senescence transcriptome analysis in Lentinula edodes.</title>
        <authorList>
            <person name="Sakamoto Y."/>
            <person name="Nakade K."/>
            <person name="Sato S."/>
            <person name="Yoshida Y."/>
            <person name="Miyazaki K."/>
            <person name="Natsume S."/>
            <person name="Konno N."/>
        </authorList>
    </citation>
    <scope>NUCLEOTIDE SEQUENCE [LARGE SCALE GENOMIC DNA]</scope>
    <source>
        <strain evidence="2 3">NBRC 111202</strain>
    </source>
</reference>
<accession>A0A1Q3EK25</accession>
<feature type="transmembrane region" description="Helical" evidence="1">
    <location>
        <begin position="367"/>
        <end position="396"/>
    </location>
</feature>
<evidence type="ECO:0000256" key="1">
    <source>
        <dbReference type="SAM" id="Phobius"/>
    </source>
</evidence>
<gene>
    <name evidence="2" type="ORF">LENED_009542</name>
</gene>
<dbReference type="PANTHER" id="PTHR21329">
    <property type="entry name" value="PHOSPHATIDYLINOSITOL N-ACETYLGLUCOSAMINYLTRANSFERASE SUBUNIT Q-RELATED"/>
    <property type="match status" value="1"/>
</dbReference>
<dbReference type="GO" id="GO:0016020">
    <property type="term" value="C:membrane"/>
    <property type="evidence" value="ECO:0007669"/>
    <property type="project" value="InterPro"/>
</dbReference>
<name>A0A1Q3EK25_LENED</name>
<evidence type="ECO:0000313" key="3">
    <source>
        <dbReference type="Proteomes" id="UP000188533"/>
    </source>
</evidence>
<dbReference type="EMBL" id="BDGU01000468">
    <property type="protein sequence ID" value="GAW07541.1"/>
    <property type="molecule type" value="Genomic_DNA"/>
</dbReference>
<evidence type="ECO:0000313" key="2">
    <source>
        <dbReference type="EMBL" id="GAW07541.1"/>
    </source>
</evidence>
<dbReference type="Pfam" id="PF05024">
    <property type="entry name" value="Gpi1"/>
    <property type="match status" value="1"/>
</dbReference>
<dbReference type="GO" id="GO:0005783">
    <property type="term" value="C:endoplasmic reticulum"/>
    <property type="evidence" value="ECO:0007669"/>
    <property type="project" value="TreeGrafter"/>
</dbReference>
<keyword evidence="1" id="KW-0472">Membrane</keyword>
<dbReference type="STRING" id="5353.A0A1Q3EK25"/>
<keyword evidence="1" id="KW-1133">Transmembrane helix</keyword>
<dbReference type="PANTHER" id="PTHR21329:SF3">
    <property type="entry name" value="PHOSPHATIDYLINOSITOL N-ACETYLGLUCOSAMINYLTRANSFERASE SUBUNIT Q"/>
    <property type="match status" value="1"/>
</dbReference>
<proteinExistence type="predicted"/>